<feature type="compositionally biased region" description="Basic residues" evidence="7">
    <location>
        <begin position="1231"/>
        <end position="1244"/>
    </location>
</feature>
<feature type="domain" description="ELP1 N-terminal second beta-propeller" evidence="9">
    <location>
        <begin position="1434"/>
        <end position="1723"/>
    </location>
</feature>
<keyword evidence="5" id="KW-0819">tRNA processing</keyword>
<evidence type="ECO:0000256" key="2">
    <source>
        <dbReference type="ARBA" id="ARBA00005043"/>
    </source>
</evidence>
<feature type="region of interest" description="Disordered" evidence="7">
    <location>
        <begin position="1217"/>
        <end position="1244"/>
    </location>
</feature>
<evidence type="ECO:0000256" key="4">
    <source>
        <dbReference type="ARBA" id="ARBA00022490"/>
    </source>
</evidence>
<feature type="domain" description="ELP1 TPR" evidence="10">
    <location>
        <begin position="965"/>
        <end position="1127"/>
    </location>
</feature>
<accession>A0A182J213</accession>
<feature type="domain" description="ELP1 alpha-solenoid" evidence="11">
    <location>
        <begin position="754"/>
        <end position="958"/>
    </location>
</feature>
<evidence type="ECO:0000256" key="7">
    <source>
        <dbReference type="SAM" id="MobiDB-lite"/>
    </source>
</evidence>
<feature type="compositionally biased region" description="Basic residues" evidence="7">
    <location>
        <begin position="2539"/>
        <end position="2553"/>
    </location>
</feature>
<evidence type="ECO:0000256" key="5">
    <source>
        <dbReference type="ARBA" id="ARBA00022694"/>
    </source>
</evidence>
<dbReference type="GO" id="GO:0000049">
    <property type="term" value="F:tRNA binding"/>
    <property type="evidence" value="ECO:0007669"/>
    <property type="project" value="TreeGrafter"/>
</dbReference>
<dbReference type="Pfam" id="PF23878">
    <property type="entry name" value="TPR_ELP1"/>
    <property type="match status" value="2"/>
</dbReference>
<evidence type="ECO:0000256" key="1">
    <source>
        <dbReference type="ARBA" id="ARBA00004496"/>
    </source>
</evidence>
<evidence type="ECO:0000259" key="10">
    <source>
        <dbReference type="Pfam" id="PF23878"/>
    </source>
</evidence>
<dbReference type="PANTHER" id="PTHR12747">
    <property type="entry name" value="ELONGATOR COMPLEX PROTEIN 1"/>
    <property type="match status" value="1"/>
</dbReference>
<proteinExistence type="inferred from homology"/>
<evidence type="ECO:0000256" key="6">
    <source>
        <dbReference type="ARBA" id="ARBA00029535"/>
    </source>
</evidence>
<reference evidence="13" key="1">
    <citation type="submission" date="2022-08" db="UniProtKB">
        <authorList>
            <consortium name="EnsemblMetazoa"/>
        </authorList>
    </citation>
    <scope>IDENTIFICATION</scope>
    <source>
        <strain evidence="13">EBRO</strain>
    </source>
</reference>
<dbReference type="EnsemblMetazoa" id="AATE009860-RA">
    <property type="protein sequence ID" value="AATE009860-PA.1"/>
    <property type="gene ID" value="AATE009860"/>
</dbReference>
<dbReference type="Pfam" id="PF23797">
    <property type="entry name" value="Beta-prop_ELP1_2nd"/>
    <property type="match status" value="3"/>
</dbReference>
<dbReference type="InterPro" id="IPR015943">
    <property type="entry name" value="WD40/YVTN_repeat-like_dom_sf"/>
</dbReference>
<comment type="subcellular location">
    <subcellularLocation>
        <location evidence="1">Cytoplasm</location>
    </subcellularLocation>
</comment>
<dbReference type="Pfam" id="PF23936">
    <property type="entry name" value="HB_ELP1"/>
    <property type="match status" value="1"/>
</dbReference>
<feature type="domain" description="ELP1 N-terminal second beta-propeller" evidence="9">
    <location>
        <begin position="1794"/>
        <end position="2055"/>
    </location>
</feature>
<sequence>MRNLYKVSHLRNRLLDKKGIVVQQLDLTVRSITVDQINGDQFFFSSEIGLHRGHNLKGQQWQDPESERTVEEIFRCTSEEDKHEFYSSRDDVCRGDIETLLRIDAGYKNIIAIEHLALTNELCCASSDGNVWSYKLDTGTTEEVALCQHGIEAMQWSPDQEVVVFVDKQLNVVTMIGSEYEPINEVQLKDDTFGDRAFMSVGWGKKETQFHGSEGKAAAKKQTQPKAKDDVCAEDRPYTCISWRADGEFFAVSFQTPCGIRAFKVFNKEGALQYTSERCQGLYSALAWQPSGQWIAVPQINAENNIVIALFEKNGLRHREIPTPLIMEDQVVSLRWSPDSEVLAVHFYTTHEALDNKVFLYVMGNYHWYLKQCLVWPEGIYDIQWDQRHSAGKTLHAFTRTFFYERIRFDFRVDRSVGHGDDDEAMVAVIDGDKLLLSSFRRSIIPPPMCSYTLTINSDTGDEDEEDELYINAVGFIRSPGRWASVGKDLSPNAFFVVDSGNKITFYDVTFTEEGKDDGTRRTVLTGVKTLLSLPPCHDLMETILESSDILIPWLWVNPDHVVLCCNNFFVSLNLKKSKQWKEQYFDWIEHNTTEPFAEHETIACAEALGSDSVLIELTSGRLMRVEGFTVGQPGVESFSIKPHSTLPEFCEQLFIDQQRSPADVYAFSQTRRNLYRNGTLLASEVTSVFLSGEYLLFTTIGELKFVPLGDKLQATTVGERRLERGSKLVTVVPKASRTIFQLPRGNLEAISPRVLSLCLIAKHLEALEYHDAFDIMRKERINLNLLVDHDAERFLAHLDTHFLAQITNVSWLNLFITDLTNQDVCRTMYESNYPGRQQLAECSPSSSGYTVEGKVQFICERLLGAMDSDPTVLTLPKITCHVKQGQLEKALSLIWMLKRDNPTPEPAEEALRYLLYLVEVNVLYDAALGMYDFGLVLFVATKSQKDPKEYLPFLNELKRLDENYRKYRIDCHLKRYDRALAHISRCEAEKGRLQEVLELIDTHNLYTTAIECYRMSSNEEYLRKIYERYADQLRKGGKHAEASMMYERMGDIQQAINSARHALDWRRVLRLSARSTDPEAVRPVFRSLVPALVETGEYDAAASIAHEQLNDVQLAVDCLLKGPRYERALLMVVSGGPEVSELYETIREHLRQYLSSFITTLAADRDQFLHQKGRLAAIREAQEKARLAAAAGGADEGDADGEGDCGDCDLFSDSSTITSSRHTSSTGRSGKSHRSSKNRRKHERKLLNLKEGNPFEDIALIDALHALVLRVCSVDVQHNVRSICQVALELSFDAEAQAVQRDYGALFQLIRYSLDAIWIPEMIVPGSPPTASSGEVVGEGSRTFQTPADVLQVQNAQRFALINTGTVKEVAYFQHGIEAVQWDLDQQAIVFVDKKLNVITMTGKALCYERIRFDFRVDRSVGHGEDDEAMVAVIDGNQLRLTSFRRSIIPAPMCSYTLTLPVRERINAVGFIRSPGRWASMGVDLSRNAFFTVDSTNTITFYDVTFKGQKEENGQTCSDLMETKHLLSLRANREFIDEEVLDSLIHWLWVNPDHVVLCCNNTFGVLDLTRPKETKKQYFKWIEDEGTEPFAENEIIACVEALGSHSVLIELSTGRLMRVEGFTVGQPGVESFSIKPHSTLPEFCEQLFIDQQRSPANVYAFSQTRRNLYRNGTLLASEVTSVFLSEECLLFTTIDELKFVLLGDKQEAKIVVERRLARGSKLVTVVPKASRIIFQLPQGNREAISPRVLPLCLIAKHLEALEYHDAFDIMRKERINLNLLVDHDAERFLAHLYTLTLPVREHINAVGFIRSPGRWASMGVDLSRNAFFTVDSTNTITFYDVTFKGQKEENGQTCSDLMETKHLLSLRANREFIDEEVLDSLIHWLWVNPDHVVLCCNNTFGVLDLTRPKETKKQYFKWIEDEGTEPFAENEIIACVEALGSHSVLIELSSGRLMRVEGFTVGQPGVESFSIKPHSTLPEFCEQLFIDQQRSPADVYAFSQTRRNLYRNGTLLASEVTFVFLSEECLLFTTIDELKFVLLGDKQEAKIVVERRLERESKLVTVVPKASRIIFQLPQGNLEAISPRVLPLCLIAKHLEALEYHDAFDIMRKERINLNLLVDHDAERFLAHLYTHFLAQITNVSWLNLFITDLTNQDVCRTMYESNYPGRQQLAECLPSSSGYTVEGKVQFICERLLGAMDSDPTVLTLPKITCHVKQGQLEKALSLIWILERDNPKSQQAEEALRYLQSLVEVNVLYDTALGMYDVDLAQYVDTKSKKDAKKHSLFLNKLKRLDEYERKYRIDSHLARYDRVLVNISRRDADEGRLQEVLELIDTHSLYTIGIECYRKGSNEQFLLKIYERYANHLRKGGKHIEASLMYERMGDIQQAISSARHALDWRRVLRLSARSRDPEAVRPVLRSLVPALVEAGEYDAASTIAHEQLKDIRLAVDCLLKGPRYERALLMVVSGGTEVSDLYETIREHLRQYLSSFISKIAADREQLLYQKRRLQAIRANPEKRALPAAVGGAEKKDSSSNDCTGKSKRLSTKCRKRQRLNPKEDNPTDAAASIDALHALVLRVCCVDMQHNVRSICQVAMELHFEAEAQTIQRDYGALFDLISRSLDAIWTPLPGQLAHPPEPNHRCKPVIQSIDWQFDILNGAALEREGLPWL</sequence>
<feature type="domain" description="ELP1 alpha-solenoid" evidence="11">
    <location>
        <begin position="2085"/>
        <end position="2289"/>
    </location>
</feature>
<evidence type="ECO:0000313" key="13">
    <source>
        <dbReference type="EnsemblMetazoa" id="AATE009860-PA.1"/>
    </source>
</evidence>
<dbReference type="PANTHER" id="PTHR12747:SF0">
    <property type="entry name" value="ELONGATOR COMPLEX PROTEIN 1"/>
    <property type="match status" value="1"/>
</dbReference>
<protein>
    <recommendedName>
        <fullName evidence="6">Elongator complex protein 1</fullName>
    </recommendedName>
</protein>
<dbReference type="InterPro" id="IPR056167">
    <property type="entry name" value="A-sol_ELP1"/>
</dbReference>
<dbReference type="InterPro" id="IPR006849">
    <property type="entry name" value="Elp1"/>
</dbReference>
<evidence type="ECO:0000259" key="12">
    <source>
        <dbReference type="Pfam" id="PF23936"/>
    </source>
</evidence>
<feature type="region of interest" description="Disordered" evidence="7">
    <location>
        <begin position="2520"/>
        <end position="2562"/>
    </location>
</feature>
<evidence type="ECO:0000259" key="8">
    <source>
        <dbReference type="Pfam" id="PF04762"/>
    </source>
</evidence>
<dbReference type="GO" id="GO:0033588">
    <property type="term" value="C:elongator holoenzyme complex"/>
    <property type="evidence" value="ECO:0007669"/>
    <property type="project" value="InterPro"/>
</dbReference>
<dbReference type="STRING" id="41427.A0A182J213"/>
<name>A0A182J213_ANOAO</name>
<comment type="pathway">
    <text evidence="2">tRNA modification; 5-methoxycarbonylmethyl-2-thiouridine-tRNA biosynthesis.</text>
</comment>
<dbReference type="GO" id="GO:0002926">
    <property type="term" value="P:tRNA wobble base 5-methoxycarbonylmethyl-2-thiouridinylation"/>
    <property type="evidence" value="ECO:0007669"/>
    <property type="project" value="TreeGrafter"/>
</dbReference>
<feature type="compositionally biased region" description="Low complexity" evidence="7">
    <location>
        <begin position="1217"/>
        <end position="1230"/>
    </location>
</feature>
<evidence type="ECO:0000259" key="11">
    <source>
        <dbReference type="Pfam" id="PF23925"/>
    </source>
</evidence>
<dbReference type="InterPro" id="IPR056166">
    <property type="entry name" value="TPR_ELP1"/>
</dbReference>
<dbReference type="VEuPathDB" id="VectorBase:AATE009860"/>
<feature type="domain" description="ELP1 N-terminal second beta-propeller" evidence="9">
    <location>
        <begin position="429"/>
        <end position="730"/>
    </location>
</feature>
<dbReference type="Pfam" id="PF23925">
    <property type="entry name" value="A-sol_ELP1"/>
    <property type="match status" value="2"/>
</dbReference>
<dbReference type="Gene3D" id="1.25.40.10">
    <property type="entry name" value="Tetratricopeptide repeat domain"/>
    <property type="match status" value="1"/>
</dbReference>
<evidence type="ECO:0000259" key="9">
    <source>
        <dbReference type="Pfam" id="PF23797"/>
    </source>
</evidence>
<organism evidence="13">
    <name type="scientific">Anopheles atroparvus</name>
    <name type="common">European mosquito</name>
    <dbReference type="NCBI Taxonomy" id="41427"/>
    <lineage>
        <taxon>Eukaryota</taxon>
        <taxon>Metazoa</taxon>
        <taxon>Ecdysozoa</taxon>
        <taxon>Arthropoda</taxon>
        <taxon>Hexapoda</taxon>
        <taxon>Insecta</taxon>
        <taxon>Pterygota</taxon>
        <taxon>Neoptera</taxon>
        <taxon>Endopterygota</taxon>
        <taxon>Diptera</taxon>
        <taxon>Nematocera</taxon>
        <taxon>Culicoidea</taxon>
        <taxon>Culicidae</taxon>
        <taxon>Anophelinae</taxon>
        <taxon>Anopheles</taxon>
    </lineage>
</organism>
<dbReference type="Gene3D" id="2.130.10.10">
    <property type="entry name" value="YVTN repeat-like/Quinoprotein amine dehydrogenase"/>
    <property type="match status" value="1"/>
</dbReference>
<dbReference type="SUPFAM" id="SSF82171">
    <property type="entry name" value="DPP6 N-terminal domain-like"/>
    <property type="match status" value="1"/>
</dbReference>
<evidence type="ECO:0000256" key="3">
    <source>
        <dbReference type="ARBA" id="ARBA00006086"/>
    </source>
</evidence>
<keyword evidence="4" id="KW-0963">Cytoplasm</keyword>
<feature type="domain" description="ELP1 first N-terminal beta-propeller" evidence="8">
    <location>
        <begin position="100"/>
        <end position="387"/>
    </location>
</feature>
<dbReference type="GO" id="GO:0005829">
    <property type="term" value="C:cytosol"/>
    <property type="evidence" value="ECO:0007669"/>
    <property type="project" value="TreeGrafter"/>
</dbReference>
<dbReference type="Pfam" id="PF04762">
    <property type="entry name" value="Beta-prop_ELP1_1st"/>
    <property type="match status" value="1"/>
</dbReference>
<feature type="domain" description="ELP1 TPR" evidence="10">
    <location>
        <begin position="2297"/>
        <end position="2458"/>
    </location>
</feature>
<dbReference type="InterPro" id="IPR011990">
    <property type="entry name" value="TPR-like_helical_dom_sf"/>
</dbReference>
<feature type="domain" description="ELP1 three-helical bundle" evidence="12">
    <location>
        <begin position="1150"/>
        <end position="1318"/>
    </location>
</feature>
<dbReference type="InterPro" id="IPR056169">
    <property type="entry name" value="HB_ELP1"/>
</dbReference>
<comment type="similarity">
    <text evidence="3">Belongs to the ELP1/IKA1 family.</text>
</comment>
<dbReference type="InterPro" id="IPR056164">
    <property type="entry name" value="Beta-prop_ELP1_1st"/>
</dbReference>
<dbReference type="InterPro" id="IPR056165">
    <property type="entry name" value="Beta-prop_ELP1_2nd"/>
</dbReference>